<name>A0A1M5XZ29_9CLOT</name>
<evidence type="ECO:0000259" key="2">
    <source>
        <dbReference type="Pfam" id="PF25302"/>
    </source>
</evidence>
<evidence type="ECO:0000256" key="1">
    <source>
        <dbReference type="SAM" id="Phobius"/>
    </source>
</evidence>
<feature type="domain" description="NAD glycohydrolase translocation F5/8 type C" evidence="2">
    <location>
        <begin position="126"/>
        <end position="268"/>
    </location>
</feature>
<dbReference type="EMBL" id="FQXM01000040">
    <property type="protein sequence ID" value="SHI04533.1"/>
    <property type="molecule type" value="Genomic_DNA"/>
</dbReference>
<organism evidence="3 4">
    <name type="scientific">Clostridium grantii DSM 8605</name>
    <dbReference type="NCBI Taxonomy" id="1121316"/>
    <lineage>
        <taxon>Bacteria</taxon>
        <taxon>Bacillati</taxon>
        <taxon>Bacillota</taxon>
        <taxon>Clostridia</taxon>
        <taxon>Eubacteriales</taxon>
        <taxon>Clostridiaceae</taxon>
        <taxon>Clostridium</taxon>
    </lineage>
</organism>
<keyword evidence="4" id="KW-1185">Reference proteome</keyword>
<dbReference type="RefSeq" id="WP_073340820.1">
    <property type="nucleotide sequence ID" value="NZ_FQXM01000040.1"/>
</dbReference>
<evidence type="ECO:0000313" key="3">
    <source>
        <dbReference type="EMBL" id="SHI04533.1"/>
    </source>
</evidence>
<keyword evidence="1" id="KW-0812">Transmembrane</keyword>
<dbReference type="InterPro" id="IPR008979">
    <property type="entry name" value="Galactose-bd-like_sf"/>
</dbReference>
<proteinExistence type="predicted"/>
<keyword evidence="1" id="KW-0472">Membrane</keyword>
<dbReference type="InterPro" id="IPR057561">
    <property type="entry name" value="NADase_transloc"/>
</dbReference>
<dbReference type="SUPFAM" id="SSF49785">
    <property type="entry name" value="Galactose-binding domain-like"/>
    <property type="match status" value="1"/>
</dbReference>
<feature type="transmembrane region" description="Helical" evidence="1">
    <location>
        <begin position="50"/>
        <end position="67"/>
    </location>
</feature>
<dbReference type="AlphaFoldDB" id="A0A1M5XZ29"/>
<dbReference type="NCBIfam" id="NF047619">
    <property type="entry name" value="NADase_discoid"/>
    <property type="match status" value="1"/>
</dbReference>
<keyword evidence="1" id="KW-1133">Transmembrane helix</keyword>
<dbReference type="Proteomes" id="UP000184447">
    <property type="component" value="Unassembled WGS sequence"/>
</dbReference>
<dbReference type="OrthoDB" id="85718at2"/>
<dbReference type="STRING" id="1121316.SAMN02745207_04014"/>
<accession>A0A1M5XZ29</accession>
<dbReference type="Gene3D" id="2.60.120.260">
    <property type="entry name" value="Galactose-binding domain-like"/>
    <property type="match status" value="1"/>
</dbReference>
<protein>
    <recommendedName>
        <fullName evidence="2">NAD glycohydrolase translocation F5/8 type C domain-containing protein</fullName>
    </recommendedName>
</protein>
<reference evidence="3 4" key="1">
    <citation type="submission" date="2016-11" db="EMBL/GenBank/DDBJ databases">
        <authorList>
            <person name="Jaros S."/>
            <person name="Januszkiewicz K."/>
            <person name="Wedrychowicz H."/>
        </authorList>
    </citation>
    <scope>NUCLEOTIDE SEQUENCE [LARGE SCALE GENOMIC DNA]</scope>
    <source>
        <strain evidence="3 4">DSM 8605</strain>
    </source>
</reference>
<gene>
    <name evidence="3" type="ORF">SAMN02745207_04014</name>
</gene>
<dbReference type="Pfam" id="PF25302">
    <property type="entry name" value="NADase_transloc"/>
    <property type="match status" value="1"/>
</dbReference>
<evidence type="ECO:0000313" key="4">
    <source>
        <dbReference type="Proteomes" id="UP000184447"/>
    </source>
</evidence>
<sequence>MTIKNNKENNPIYTENGTGIKYKETYNEEYESDNKEYKSSKKPKKKKSKIAMAASLIFITAKLFGGFNDFVEDAKDYIKDAISNTGIVEQFENSEEEDVVEVSSDKEWIDISDQIITDTDGLSFEYTDFIVESIEASSCAGSSDGQDYLLEYVCDFNERTAWAEGADGPGIGEWIQLNFESEITINEIEIEYGNKKSEKAFNESGVPQILRIEFSGNRYIYIEKGEEYEFDKIDFLTLNKVKTSFVRVIIIEASEGDNGNTCISEIGVY</sequence>